<name>A0A8E2E2V2_9PEZI</name>
<keyword evidence="3" id="KW-1185">Reference proteome</keyword>
<feature type="compositionally biased region" description="Polar residues" evidence="1">
    <location>
        <begin position="767"/>
        <end position="780"/>
    </location>
</feature>
<evidence type="ECO:0000256" key="1">
    <source>
        <dbReference type="SAM" id="MobiDB-lite"/>
    </source>
</evidence>
<feature type="region of interest" description="Disordered" evidence="1">
    <location>
        <begin position="664"/>
        <end position="686"/>
    </location>
</feature>
<feature type="compositionally biased region" description="Polar residues" evidence="1">
    <location>
        <begin position="675"/>
        <end position="686"/>
    </location>
</feature>
<proteinExistence type="predicted"/>
<feature type="region of interest" description="Disordered" evidence="1">
    <location>
        <begin position="698"/>
        <end position="719"/>
    </location>
</feature>
<gene>
    <name evidence="2" type="ORF">K432DRAFT_153288</name>
</gene>
<reference evidence="2 3" key="1">
    <citation type="journal article" date="2016" name="Nat. Commun.">
        <title>Ectomycorrhizal ecology is imprinted in the genome of the dominant symbiotic fungus Cenococcum geophilum.</title>
        <authorList>
            <consortium name="DOE Joint Genome Institute"/>
            <person name="Peter M."/>
            <person name="Kohler A."/>
            <person name="Ohm R.A."/>
            <person name="Kuo A."/>
            <person name="Krutzmann J."/>
            <person name="Morin E."/>
            <person name="Arend M."/>
            <person name="Barry K.W."/>
            <person name="Binder M."/>
            <person name="Choi C."/>
            <person name="Clum A."/>
            <person name="Copeland A."/>
            <person name="Grisel N."/>
            <person name="Haridas S."/>
            <person name="Kipfer T."/>
            <person name="LaButti K."/>
            <person name="Lindquist E."/>
            <person name="Lipzen A."/>
            <person name="Maire R."/>
            <person name="Meier B."/>
            <person name="Mihaltcheva S."/>
            <person name="Molinier V."/>
            <person name="Murat C."/>
            <person name="Poggeler S."/>
            <person name="Quandt C.A."/>
            <person name="Sperisen C."/>
            <person name="Tritt A."/>
            <person name="Tisserant E."/>
            <person name="Crous P.W."/>
            <person name="Henrissat B."/>
            <person name="Nehls U."/>
            <person name="Egli S."/>
            <person name="Spatafora J.W."/>
            <person name="Grigoriev I.V."/>
            <person name="Martin F.M."/>
        </authorList>
    </citation>
    <scope>NUCLEOTIDE SEQUENCE [LARGE SCALE GENOMIC DNA]</scope>
    <source>
        <strain evidence="2 3">CBS 459.81</strain>
    </source>
</reference>
<evidence type="ECO:0000313" key="3">
    <source>
        <dbReference type="Proteomes" id="UP000250266"/>
    </source>
</evidence>
<dbReference type="Proteomes" id="UP000250266">
    <property type="component" value="Unassembled WGS sequence"/>
</dbReference>
<feature type="compositionally biased region" description="Polar residues" evidence="1">
    <location>
        <begin position="698"/>
        <end position="707"/>
    </location>
</feature>
<organism evidence="2 3">
    <name type="scientific">Lepidopterella palustris CBS 459.81</name>
    <dbReference type="NCBI Taxonomy" id="1314670"/>
    <lineage>
        <taxon>Eukaryota</taxon>
        <taxon>Fungi</taxon>
        <taxon>Dikarya</taxon>
        <taxon>Ascomycota</taxon>
        <taxon>Pezizomycotina</taxon>
        <taxon>Dothideomycetes</taxon>
        <taxon>Pleosporomycetidae</taxon>
        <taxon>Mytilinidiales</taxon>
        <taxon>Argynnaceae</taxon>
        <taxon>Lepidopterella</taxon>
    </lineage>
</organism>
<dbReference type="OrthoDB" id="1744869at2759"/>
<protein>
    <submittedName>
        <fullName evidence="2">Uncharacterized protein</fullName>
    </submittedName>
</protein>
<evidence type="ECO:0000313" key="2">
    <source>
        <dbReference type="EMBL" id="OCK76166.1"/>
    </source>
</evidence>
<feature type="region of interest" description="Disordered" evidence="1">
    <location>
        <begin position="731"/>
        <end position="799"/>
    </location>
</feature>
<dbReference type="EMBL" id="KV745237">
    <property type="protein sequence ID" value="OCK76166.1"/>
    <property type="molecule type" value="Genomic_DNA"/>
</dbReference>
<accession>A0A8E2E2V2</accession>
<feature type="compositionally biased region" description="Polar residues" evidence="1">
    <location>
        <begin position="789"/>
        <end position="799"/>
    </location>
</feature>
<dbReference type="AlphaFoldDB" id="A0A8E2E2V2"/>
<sequence length="799" mass="87360">MPPWPAHQCRAMVSRHVHALFRPTITLYPNFSRPFQRTSPCFTTAAFAGESFPHLEDGFIATGTIITHSVDNTTPDNLIAQIPNLQWKFKSNAAEPLALFLLTPSFATWLLDDKTFLEKALHKAYRRTIRARAMYPTRIHAVVAVVDRLPAPSSAVLDQLQPPSSTTGSPSTGARSISLPSLYSGHEGIAYAFMRHSSMLSTIRQGPTEDTNGAHDNGSSTISIHAPYEFYTPSKSPQDSSTCNTIVQFPLANTVFQTGCSSTMFSSVWDIPIEKITALAEKTRLKHLSISWPFNLPSKATVSIPLIPLTVPRKIEAGMGNIIRRILGPGSKSMTASQELEETVPKYFKAQGIPPQAMKVWALLIPETALSSIHGILSELLAQPATGSVDMSSSFQTLWKSNLPLRNEIVSYALSKGARLHRVLSGGGGWGKKAGLLSLDPDQFYGSTLSPRTSGLDINDILEEIPSGFHEVAKSGEFVQFFVSPSEFVPTYQNHHNNLNSTRGNSPTLHSLELGTIPSSIDSIPTSRIPKDVLQSTIPKVSVFQNHFGVLSEGGINIHALRQNETGGPWKTQTKTKIDVPFSRYSSLGAALRKTKLLVRRCKNESSPYIRKIITSKSLVNVIEHSHPIAIESQISERNRVEPSLRIRRIPSDSPLVKVYVSQSGETSVGAKPPCSQSVQNSKGNPSTTVAFQFVQNPKPTSSTSAQVELPRSSPSDVRADGIADVARAEASNHKSIGSHRPQHSRTQILQDPDPISQDQTHLEPRPSQNETTQNGQRSWPTLPGLIAQLSSESRSTRS</sequence>